<dbReference type="Proteomes" id="UP000009144">
    <property type="component" value="Chromosome"/>
</dbReference>
<gene>
    <name evidence="1" type="ordered locus">Q7A_167</name>
</gene>
<reference evidence="1 2" key="1">
    <citation type="journal article" date="2012" name="J. Bacteriol.">
        <title>Complete genome sequences of Methylophaga sp. strain JAM1 and Methylophaga sp. strain JAM7.</title>
        <authorList>
            <person name="Villeneuve C."/>
            <person name="Martineau C."/>
            <person name="Mauffrey F."/>
            <person name="Villemur R."/>
        </authorList>
    </citation>
    <scope>NUCLEOTIDE SEQUENCE [LARGE SCALE GENOMIC DNA]</scope>
    <source>
        <strain evidence="1 2">JAM1</strain>
    </source>
</reference>
<evidence type="ECO:0000313" key="1">
    <source>
        <dbReference type="EMBL" id="AFI83026.1"/>
    </source>
</evidence>
<keyword evidence="2" id="KW-1185">Reference proteome</keyword>
<dbReference type="AlphaFoldDB" id="I1XF57"/>
<accession>I1XF57</accession>
<evidence type="ECO:0000313" key="2">
    <source>
        <dbReference type="Proteomes" id="UP000009144"/>
    </source>
</evidence>
<dbReference type="KEGG" id="mej:Q7A_167"/>
<protein>
    <submittedName>
        <fullName evidence="1">Uncharacterized protein</fullName>
    </submittedName>
</protein>
<sequence length="93" mass="9813">MTLSYSGRIFSLVLAATLGGYLLTSAVMILIAAILPLSRADAVITSALLSFAVYTAAVIWVFAVKNAKRAWIGMIGATVIIGGLGLLLTEWLR</sequence>
<dbReference type="PATRIC" id="fig|754476.3.peg.166"/>
<dbReference type="RefSeq" id="WP_014705402.1">
    <property type="nucleotide sequence ID" value="NC_017857.3"/>
</dbReference>
<dbReference type="EMBL" id="CP003390">
    <property type="protein sequence ID" value="AFI83026.1"/>
    <property type="molecule type" value="Genomic_DNA"/>
</dbReference>
<dbReference type="InterPro" id="IPR022109">
    <property type="entry name" value="DUF3649"/>
</dbReference>
<dbReference type="Pfam" id="PF12365">
    <property type="entry name" value="DUF3649"/>
    <property type="match status" value="1"/>
</dbReference>
<dbReference type="OrthoDB" id="1684279at2"/>
<organism evidence="1 2">
    <name type="scientific">Methylophaga nitratireducenticrescens</name>
    <dbReference type="NCBI Taxonomy" id="754476"/>
    <lineage>
        <taxon>Bacteria</taxon>
        <taxon>Pseudomonadati</taxon>
        <taxon>Pseudomonadota</taxon>
        <taxon>Gammaproteobacteria</taxon>
        <taxon>Thiotrichales</taxon>
        <taxon>Piscirickettsiaceae</taxon>
        <taxon>Methylophaga</taxon>
    </lineage>
</organism>
<reference evidence="1 2" key="2">
    <citation type="journal article" date="2013" name="Int. J. Syst. Evol. Microbiol.">
        <title>Methylophaga nitratireducenticrescens sp. nov. and Methylophaga frappieri sp. nov., isolated from the biofilm of the methanol-fed denitrification system treating the seawater at the Montreal Biodome.</title>
        <authorList>
            <person name="Villeneuve C."/>
            <person name="Martineau C."/>
            <person name="Mauffrey F."/>
            <person name="Villemur R."/>
        </authorList>
    </citation>
    <scope>NUCLEOTIDE SEQUENCE [LARGE SCALE GENOMIC DNA]</scope>
    <source>
        <strain evidence="1 2">JAM1</strain>
    </source>
</reference>
<dbReference type="HOGENOM" id="CLU_159285_1_3_6"/>
<dbReference type="STRING" id="754476.Q7A_167"/>
<proteinExistence type="predicted"/>
<name>I1XF57_METNJ</name>